<sequence>MKIAAIDLGTNTFHLIIAEQNGTELEIIYKTNQPVKLGEDITKDNLIIPAAFERGINCLKQFKEELDQHHIVNLKATATSAVRSAINGQDFVTAAKAEAGIEIDIIDGDEEAQLIYEGVKLSGAITGKSLIMDIGGGSTEFILCDEENLIWKKSYNIGAARLMQGFFKSDPINEIDQQKIQQHVANELKALKVICEEYKPETLIGSAGAFETFAQMLLPELDIKTISTAEISFAAYQNLATKLISSSHQERAKMDNLIPLRVDMIVMATLLTNYVLNEFNINNIKLSTYDLKMGVLQSLRD</sequence>
<dbReference type="Proteomes" id="UP000310477">
    <property type="component" value="Unassembled WGS sequence"/>
</dbReference>
<dbReference type="RefSeq" id="WP_136877459.1">
    <property type="nucleotide sequence ID" value="NZ_SWBO01000007.1"/>
</dbReference>
<name>A0A4U1C147_9SPHI</name>
<proteinExistence type="predicted"/>
<gene>
    <name evidence="2" type="ORF">FA045_12685</name>
</gene>
<dbReference type="Gene3D" id="3.30.420.40">
    <property type="match status" value="1"/>
</dbReference>
<reference evidence="2 3" key="1">
    <citation type="submission" date="2019-04" db="EMBL/GenBank/DDBJ databases">
        <title>Pedobacter sp. AR-2-6 sp. nov., isolated from Arctic soil.</title>
        <authorList>
            <person name="Dahal R.H."/>
            <person name="Kim D.-U."/>
        </authorList>
    </citation>
    <scope>NUCLEOTIDE SEQUENCE [LARGE SCALE GENOMIC DNA]</scope>
    <source>
        <strain evidence="2 3">AR-2-6</strain>
    </source>
</reference>
<dbReference type="AlphaFoldDB" id="A0A4U1C147"/>
<dbReference type="GO" id="GO:0016462">
    <property type="term" value="F:pyrophosphatase activity"/>
    <property type="evidence" value="ECO:0007669"/>
    <property type="project" value="TreeGrafter"/>
</dbReference>
<keyword evidence="3" id="KW-1185">Reference proteome</keyword>
<dbReference type="InterPro" id="IPR043129">
    <property type="entry name" value="ATPase_NBD"/>
</dbReference>
<evidence type="ECO:0000313" key="3">
    <source>
        <dbReference type="Proteomes" id="UP000310477"/>
    </source>
</evidence>
<dbReference type="OrthoDB" id="9814545at2"/>
<evidence type="ECO:0000259" key="1">
    <source>
        <dbReference type="Pfam" id="PF02541"/>
    </source>
</evidence>
<dbReference type="PANTHER" id="PTHR30005">
    <property type="entry name" value="EXOPOLYPHOSPHATASE"/>
    <property type="match status" value="1"/>
</dbReference>
<accession>A0A4U1C147</accession>
<organism evidence="2 3">
    <name type="scientific">Pedobacter cryotolerans</name>
    <dbReference type="NCBI Taxonomy" id="2571270"/>
    <lineage>
        <taxon>Bacteria</taxon>
        <taxon>Pseudomonadati</taxon>
        <taxon>Bacteroidota</taxon>
        <taxon>Sphingobacteriia</taxon>
        <taxon>Sphingobacteriales</taxon>
        <taxon>Sphingobacteriaceae</taxon>
        <taxon>Pedobacter</taxon>
    </lineage>
</organism>
<dbReference type="EMBL" id="SWBO01000007">
    <property type="protein sequence ID" value="TKB99339.1"/>
    <property type="molecule type" value="Genomic_DNA"/>
</dbReference>
<feature type="domain" description="Ppx/GppA phosphatase N-terminal" evidence="1">
    <location>
        <begin position="17"/>
        <end position="298"/>
    </location>
</feature>
<protein>
    <submittedName>
        <fullName evidence="2">Exopolyphosphatase</fullName>
    </submittedName>
</protein>
<dbReference type="Pfam" id="PF02541">
    <property type="entry name" value="Ppx-GppA"/>
    <property type="match status" value="1"/>
</dbReference>
<dbReference type="PANTHER" id="PTHR30005:SF0">
    <property type="entry name" value="RETROGRADE REGULATION PROTEIN 2"/>
    <property type="match status" value="1"/>
</dbReference>
<comment type="caution">
    <text evidence="2">The sequence shown here is derived from an EMBL/GenBank/DDBJ whole genome shotgun (WGS) entry which is preliminary data.</text>
</comment>
<dbReference type="InterPro" id="IPR003695">
    <property type="entry name" value="Ppx_GppA_N"/>
</dbReference>
<dbReference type="CDD" id="cd24055">
    <property type="entry name" value="ASKHA_NBD_ChPPX-like"/>
    <property type="match status" value="1"/>
</dbReference>
<dbReference type="Gene3D" id="3.30.420.150">
    <property type="entry name" value="Exopolyphosphatase. Domain 2"/>
    <property type="match status" value="1"/>
</dbReference>
<dbReference type="SUPFAM" id="SSF53067">
    <property type="entry name" value="Actin-like ATPase domain"/>
    <property type="match status" value="2"/>
</dbReference>
<evidence type="ECO:0000313" key="2">
    <source>
        <dbReference type="EMBL" id="TKB99339.1"/>
    </source>
</evidence>
<dbReference type="InterPro" id="IPR050273">
    <property type="entry name" value="GppA/Ppx_hydrolase"/>
</dbReference>